<evidence type="ECO:0000259" key="8">
    <source>
        <dbReference type="Pfam" id="PF02687"/>
    </source>
</evidence>
<dbReference type="PANTHER" id="PTHR30572:SF4">
    <property type="entry name" value="ABC TRANSPORTER PERMEASE YTRF"/>
    <property type="match status" value="1"/>
</dbReference>
<dbReference type="InterPro" id="IPR050250">
    <property type="entry name" value="Macrolide_Exporter_MacB"/>
</dbReference>
<evidence type="ECO:0000256" key="7">
    <source>
        <dbReference type="SAM" id="Phobius"/>
    </source>
</evidence>
<evidence type="ECO:0000256" key="1">
    <source>
        <dbReference type="ARBA" id="ARBA00004651"/>
    </source>
</evidence>
<comment type="subcellular location">
    <subcellularLocation>
        <location evidence="1">Cell membrane</location>
        <topology evidence="1">Multi-pass membrane protein</topology>
    </subcellularLocation>
</comment>
<keyword evidence="2" id="KW-1003">Cell membrane</keyword>
<comment type="similarity">
    <text evidence="6">Belongs to the ABC-4 integral membrane protein family.</text>
</comment>
<evidence type="ECO:0000256" key="6">
    <source>
        <dbReference type="ARBA" id="ARBA00038076"/>
    </source>
</evidence>
<dbReference type="InterPro" id="IPR003838">
    <property type="entry name" value="ABC3_permease_C"/>
</dbReference>
<accession>A0A382W2P6</accession>
<gene>
    <name evidence="9" type="ORF">METZ01_LOCUS405863</name>
</gene>
<evidence type="ECO:0000256" key="3">
    <source>
        <dbReference type="ARBA" id="ARBA00022692"/>
    </source>
</evidence>
<keyword evidence="5 7" id="KW-0472">Membrane</keyword>
<evidence type="ECO:0000256" key="4">
    <source>
        <dbReference type="ARBA" id="ARBA00022989"/>
    </source>
</evidence>
<reference evidence="9" key="1">
    <citation type="submission" date="2018-05" db="EMBL/GenBank/DDBJ databases">
        <authorList>
            <person name="Lanie J.A."/>
            <person name="Ng W.-L."/>
            <person name="Kazmierczak K.M."/>
            <person name="Andrzejewski T.M."/>
            <person name="Davidsen T.M."/>
            <person name="Wayne K.J."/>
            <person name="Tettelin H."/>
            <person name="Glass J.I."/>
            <person name="Rusch D."/>
            <person name="Podicherti R."/>
            <person name="Tsui H.-C.T."/>
            <person name="Winkler M.E."/>
        </authorList>
    </citation>
    <scope>NUCLEOTIDE SEQUENCE</scope>
</reference>
<name>A0A382W2P6_9ZZZZ</name>
<protein>
    <recommendedName>
        <fullName evidence="8">ABC3 transporter permease C-terminal domain-containing protein</fullName>
    </recommendedName>
</protein>
<dbReference type="PANTHER" id="PTHR30572">
    <property type="entry name" value="MEMBRANE COMPONENT OF TRANSPORTER-RELATED"/>
    <property type="match status" value="1"/>
</dbReference>
<dbReference type="GO" id="GO:0022857">
    <property type="term" value="F:transmembrane transporter activity"/>
    <property type="evidence" value="ECO:0007669"/>
    <property type="project" value="TreeGrafter"/>
</dbReference>
<evidence type="ECO:0000256" key="5">
    <source>
        <dbReference type="ARBA" id="ARBA00023136"/>
    </source>
</evidence>
<feature type="transmembrane region" description="Helical" evidence="7">
    <location>
        <begin position="64"/>
        <end position="85"/>
    </location>
</feature>
<keyword evidence="3 7" id="KW-0812">Transmembrane</keyword>
<dbReference type="EMBL" id="UINC01156536">
    <property type="protein sequence ID" value="SVD53009.1"/>
    <property type="molecule type" value="Genomic_DNA"/>
</dbReference>
<feature type="non-terminal residue" evidence="9">
    <location>
        <position position="1"/>
    </location>
</feature>
<feature type="domain" description="ABC3 transporter permease C-terminal" evidence="8">
    <location>
        <begin position="3"/>
        <end position="95"/>
    </location>
</feature>
<dbReference type="AlphaFoldDB" id="A0A382W2P6"/>
<organism evidence="9">
    <name type="scientific">marine metagenome</name>
    <dbReference type="NCBI Taxonomy" id="408172"/>
    <lineage>
        <taxon>unclassified sequences</taxon>
        <taxon>metagenomes</taxon>
        <taxon>ecological metagenomes</taxon>
    </lineage>
</organism>
<dbReference type="GO" id="GO:0005886">
    <property type="term" value="C:plasma membrane"/>
    <property type="evidence" value="ECO:0007669"/>
    <property type="project" value="UniProtKB-SubCell"/>
</dbReference>
<evidence type="ECO:0000313" key="9">
    <source>
        <dbReference type="EMBL" id="SVD53009.1"/>
    </source>
</evidence>
<dbReference type="Pfam" id="PF02687">
    <property type="entry name" value="FtsX"/>
    <property type="match status" value="1"/>
</dbReference>
<sequence length="102" mass="10961">ATVTERTQEIGIRRALGATQTDITVQFMVEALMLCLIGGSIGVVGGWGFAVFRHNILHITTIVTEWSVVVAFGLSVVVGLFFGLWPAIKAAALDPIEALRHN</sequence>
<keyword evidence="4 7" id="KW-1133">Transmembrane helix</keyword>
<proteinExistence type="inferred from homology"/>
<feature type="transmembrane region" description="Helical" evidence="7">
    <location>
        <begin position="31"/>
        <end position="52"/>
    </location>
</feature>
<evidence type="ECO:0000256" key="2">
    <source>
        <dbReference type="ARBA" id="ARBA00022475"/>
    </source>
</evidence>